<dbReference type="Gene3D" id="1.25.10.10">
    <property type="entry name" value="Leucine-rich Repeat Variant"/>
    <property type="match status" value="1"/>
</dbReference>
<dbReference type="CDD" id="cd16664">
    <property type="entry name" value="RING-Ubox_PUB"/>
    <property type="match status" value="1"/>
</dbReference>
<dbReference type="UniPathway" id="UPA00143"/>
<dbReference type="EMBL" id="JADFTS010000007">
    <property type="protein sequence ID" value="KAF9597997.1"/>
    <property type="molecule type" value="Genomic_DNA"/>
</dbReference>
<dbReference type="Pfam" id="PF04564">
    <property type="entry name" value="U-box"/>
    <property type="match status" value="1"/>
</dbReference>
<dbReference type="PROSITE" id="PS51698">
    <property type="entry name" value="U_BOX"/>
    <property type="match status" value="1"/>
</dbReference>
<dbReference type="GO" id="GO:0061630">
    <property type="term" value="F:ubiquitin protein ligase activity"/>
    <property type="evidence" value="ECO:0007669"/>
    <property type="project" value="UniProtKB-EC"/>
</dbReference>
<evidence type="ECO:0000256" key="1">
    <source>
        <dbReference type="ARBA" id="ARBA00000900"/>
    </source>
</evidence>
<feature type="compositionally biased region" description="Basic residues" evidence="5">
    <location>
        <begin position="209"/>
        <end position="218"/>
    </location>
</feature>
<evidence type="ECO:0000256" key="3">
    <source>
        <dbReference type="ARBA" id="ARBA00012483"/>
    </source>
</evidence>
<dbReference type="InterPro" id="IPR003613">
    <property type="entry name" value="Ubox_domain"/>
</dbReference>
<dbReference type="InterPro" id="IPR055566">
    <property type="entry name" value="ARM_LIN"/>
</dbReference>
<dbReference type="InterPro" id="IPR056512">
    <property type="entry name" value="LIN_N"/>
</dbReference>
<feature type="domain" description="U-box" evidence="6">
    <location>
        <begin position="689"/>
        <end position="764"/>
    </location>
</feature>
<dbReference type="SMART" id="SM00504">
    <property type="entry name" value="Ubox"/>
    <property type="match status" value="1"/>
</dbReference>
<dbReference type="PANTHER" id="PTHR35549">
    <property type="entry name" value="OS04G0584500 PROTEIN"/>
    <property type="match status" value="1"/>
</dbReference>
<feature type="region of interest" description="Disordered" evidence="5">
    <location>
        <begin position="1"/>
        <end position="34"/>
    </location>
</feature>
<dbReference type="Pfam" id="PF23628">
    <property type="entry name" value="ARM_LIN_C"/>
    <property type="match status" value="1"/>
</dbReference>
<accession>A0A835LMI4</accession>
<feature type="region of interest" description="Disordered" evidence="5">
    <location>
        <begin position="187"/>
        <end position="227"/>
    </location>
</feature>
<dbReference type="SUPFAM" id="SSF48371">
    <property type="entry name" value="ARM repeat"/>
    <property type="match status" value="1"/>
</dbReference>
<dbReference type="InterPro" id="IPR011989">
    <property type="entry name" value="ARM-like"/>
</dbReference>
<feature type="compositionally biased region" description="Basic and acidic residues" evidence="5">
    <location>
        <begin position="54"/>
        <end position="65"/>
    </location>
</feature>
<dbReference type="OrthoDB" id="10064100at2759"/>
<feature type="region of interest" description="Disordered" evidence="5">
    <location>
        <begin position="46"/>
        <end position="81"/>
    </location>
</feature>
<protein>
    <recommendedName>
        <fullName evidence="3">RING-type E3 ubiquitin transferase</fullName>
        <ecNumber evidence="3">2.3.2.27</ecNumber>
    </recommendedName>
</protein>
<dbReference type="AlphaFoldDB" id="A0A835LMI4"/>
<proteinExistence type="predicted"/>
<evidence type="ECO:0000256" key="2">
    <source>
        <dbReference type="ARBA" id="ARBA00004906"/>
    </source>
</evidence>
<keyword evidence="8" id="KW-1185">Reference proteome</keyword>
<dbReference type="Gene3D" id="3.30.40.10">
    <property type="entry name" value="Zinc/RING finger domain, C3HC4 (zinc finger)"/>
    <property type="match status" value="1"/>
</dbReference>
<reference evidence="7 8" key="1">
    <citation type="submission" date="2020-10" db="EMBL/GenBank/DDBJ databases">
        <title>The Coptis chinensis genome and diversification of protoberbering-type alkaloids.</title>
        <authorList>
            <person name="Wang B."/>
            <person name="Shu S."/>
            <person name="Song C."/>
            <person name="Liu Y."/>
        </authorList>
    </citation>
    <scope>NUCLEOTIDE SEQUENCE [LARGE SCALE GENOMIC DNA]</scope>
    <source>
        <strain evidence="7">HL-2020</strain>
        <tissue evidence="7">Leaf</tissue>
    </source>
</reference>
<evidence type="ECO:0000256" key="4">
    <source>
        <dbReference type="ARBA" id="ARBA00022679"/>
    </source>
</evidence>
<keyword evidence="4" id="KW-0808">Transferase</keyword>
<evidence type="ECO:0000259" key="6">
    <source>
        <dbReference type="PROSITE" id="PS51698"/>
    </source>
</evidence>
<dbReference type="Pfam" id="PF23568">
    <property type="entry name" value="ARM_LIN"/>
    <property type="match status" value="1"/>
</dbReference>
<dbReference type="SUPFAM" id="SSF57850">
    <property type="entry name" value="RING/U-box"/>
    <property type="match status" value="1"/>
</dbReference>
<dbReference type="EC" id="2.3.2.27" evidence="3"/>
<dbReference type="Proteomes" id="UP000631114">
    <property type="component" value="Unassembled WGS sequence"/>
</dbReference>
<evidence type="ECO:0000313" key="8">
    <source>
        <dbReference type="Proteomes" id="UP000631114"/>
    </source>
</evidence>
<dbReference type="InterPro" id="IPR013083">
    <property type="entry name" value="Znf_RING/FYVE/PHD"/>
</dbReference>
<evidence type="ECO:0000313" key="7">
    <source>
        <dbReference type="EMBL" id="KAF9597997.1"/>
    </source>
</evidence>
<dbReference type="PANTHER" id="PTHR35549:SF1">
    <property type="entry name" value="OS04G0584500 PROTEIN"/>
    <property type="match status" value="1"/>
</dbReference>
<sequence>MSSPSLQELLVEEGFKGSKSRKSHRSSFGSEGMSMPLYLYNEHTKLTSSSSAKIRTERSRSDVSRHTTGNEFTKTKGVRSQLPRESLLGKNRIVRGSNGKDPKEIETYEERHPNVLQEVERLNARLSEDIPGNEMVNGRRLSDTPETQRFKDIYSNEVFEGESRTNGYSSGFEKKEKYKNSSEKLMLGRSSFGSNSGKGLQKPASSSRKATKTLHSRKHPDMEKSVPEPALDEAAVKAAISILSGYIRRFLKDKEFRGSLRHGCLSCLVPTTPEESEHVDIKVIVNLQEAIKTVERFTEETGYAKELKKASFQLSVITSLNTKELKDGFMSGIPNAQLSACAHLYLSVVYNLQKKDKLSAKHLLQVFCDSPLQARTRLLPELWDVLFLPNLSHLKVWYDQEASSIQDTSSKSRKLKLLEKVYNEILDSGTYQFAVYYKDWLTEGVETPSIPSIHVPSMSVLGFPKGSSHGHSPELASPVGSVSSQPLISKKLYDTVFGLSQKLEGVDEVEGGDEGEDFDNCASSFDGTADEDKRTVTCSPEQGRYIEENFHEQTTMNIATGAPHQADEFLPTSEEECQLHKAFPLEDNLKGEAQITPLWCTTLGSTNMLHVLPHKKANELILKKLAESVFEQPAANNCNHNSASVQISHSMHDSFKVPKNDSKQLKSPCQSAGQSVSDEYLEEESYFSNIPNDFICPLTGELFEEPVTLETGQTFERTAIKEWFDKGKRTCPITGKNLESLGLPITNFVLKRVIDRWKSEHCGNLLAFASKMQGTSSEHGFKSKDQRAVLILEKLLVGFRTEDRLTNAKHLISLGGLQFLILRFELGNLEEKSRILVLLSCCIEADGDCRNYIAKNINKTCLLELLHNKQVKSRGNAVMLLMELICLCRRTEITSFLSSMQKDEIMNTMHVLLVYLQSSPPDQRPLVAVLLLHFDLLVEQRKYSIYREEAVDSIAVALECSLTDEKVRVLCCRALLILGGHISFSGELVTENWLLRHAGFYDGCNINYVEKVEENFQIDETILLTEEEMAIEDWWKKLAASLLGNGRKSFLEIISKCLGCEDSSLVRTCLVTVAWMSRALTKMSDAEFQLSAFTALIPRLKEILENGDQVEHRVLASLALLNFSRISECRVLMRTIGEEIMVPLQSLAVVTWTAKQLYTVISGEHV</sequence>
<dbReference type="InterPro" id="IPR045210">
    <property type="entry name" value="RING-Ubox_PUB"/>
</dbReference>
<comment type="catalytic activity">
    <reaction evidence="1">
        <text>S-ubiquitinyl-[E2 ubiquitin-conjugating enzyme]-L-cysteine + [acceptor protein]-L-lysine = [E2 ubiquitin-conjugating enzyme]-L-cysteine + N(6)-ubiquitinyl-[acceptor protein]-L-lysine.</text>
        <dbReference type="EC" id="2.3.2.27"/>
    </reaction>
</comment>
<gene>
    <name evidence="7" type="ORF">IFM89_023512</name>
</gene>
<comment type="caution">
    <text evidence="7">The sequence shown here is derived from an EMBL/GenBank/DDBJ whole genome shotgun (WGS) entry which is preliminary data.</text>
</comment>
<evidence type="ECO:0000256" key="5">
    <source>
        <dbReference type="SAM" id="MobiDB-lite"/>
    </source>
</evidence>
<dbReference type="InterPro" id="IPR016024">
    <property type="entry name" value="ARM-type_fold"/>
</dbReference>
<dbReference type="GO" id="GO:0016567">
    <property type="term" value="P:protein ubiquitination"/>
    <property type="evidence" value="ECO:0007669"/>
    <property type="project" value="UniProtKB-UniPathway"/>
</dbReference>
<comment type="pathway">
    <text evidence="2">Protein modification; protein ubiquitination.</text>
</comment>
<organism evidence="7 8">
    <name type="scientific">Coptis chinensis</name>
    <dbReference type="NCBI Taxonomy" id="261450"/>
    <lineage>
        <taxon>Eukaryota</taxon>
        <taxon>Viridiplantae</taxon>
        <taxon>Streptophyta</taxon>
        <taxon>Embryophyta</taxon>
        <taxon>Tracheophyta</taxon>
        <taxon>Spermatophyta</taxon>
        <taxon>Magnoliopsida</taxon>
        <taxon>Ranunculales</taxon>
        <taxon>Ranunculaceae</taxon>
        <taxon>Coptidoideae</taxon>
        <taxon>Coptis</taxon>
    </lineage>
</organism>
<name>A0A835LMI4_9MAGN</name>
<feature type="compositionally biased region" description="Polar residues" evidence="5">
    <location>
        <begin position="191"/>
        <end position="208"/>
    </location>
</feature>